<feature type="region of interest" description="Disordered" evidence="1">
    <location>
        <begin position="307"/>
        <end position="398"/>
    </location>
</feature>
<proteinExistence type="predicted"/>
<dbReference type="AlphaFoldDB" id="A0AAD9IDF4"/>
<evidence type="ECO:0000256" key="1">
    <source>
        <dbReference type="SAM" id="MobiDB-lite"/>
    </source>
</evidence>
<feature type="compositionally biased region" description="Basic and acidic residues" evidence="1">
    <location>
        <begin position="323"/>
        <end position="340"/>
    </location>
</feature>
<feature type="compositionally biased region" description="Low complexity" evidence="1">
    <location>
        <begin position="203"/>
        <end position="212"/>
    </location>
</feature>
<feature type="region of interest" description="Disordered" evidence="1">
    <location>
        <begin position="170"/>
        <end position="251"/>
    </location>
</feature>
<organism evidence="2 3">
    <name type="scientific">Prototheca wickerhamii</name>
    <dbReference type="NCBI Taxonomy" id="3111"/>
    <lineage>
        <taxon>Eukaryota</taxon>
        <taxon>Viridiplantae</taxon>
        <taxon>Chlorophyta</taxon>
        <taxon>core chlorophytes</taxon>
        <taxon>Trebouxiophyceae</taxon>
        <taxon>Chlorellales</taxon>
        <taxon>Chlorellaceae</taxon>
        <taxon>Prototheca</taxon>
    </lineage>
</organism>
<feature type="compositionally biased region" description="Acidic residues" evidence="1">
    <location>
        <begin position="175"/>
        <end position="186"/>
    </location>
</feature>
<comment type="caution">
    <text evidence="2">The sequence shown here is derived from an EMBL/GenBank/DDBJ whole genome shotgun (WGS) entry which is preliminary data.</text>
</comment>
<dbReference type="Proteomes" id="UP001255856">
    <property type="component" value="Unassembled WGS sequence"/>
</dbReference>
<dbReference type="EMBL" id="JASFZW010000013">
    <property type="protein sequence ID" value="KAK2075848.1"/>
    <property type="molecule type" value="Genomic_DNA"/>
</dbReference>
<gene>
    <name evidence="2" type="ORF">QBZ16_001589</name>
</gene>
<sequence length="468" mass="48561">MLELEQGAKEDGSRHGAEEIVLALAGKLQGLDIDPSGHPLTELYVPLSELHKAHFDAEQPQEIQAVARRVVAQLVLRLAVADRAAERSAESYAMPEDEWEAAYDLLSVLGATLTPVPHGVRAFHADGLLRAFGARLSGDLRRMAVEAWDEGDDEGEDLLASLQRLESFAASVGEESGESPAPDEDGAGPAESLSRRRSPPLAPRGRAAANARDLGRAKVPARRASPSVSGPGGAAGSSRSEPALSCEGSGTNGSVLAASSGRTARTAAVTSSFTAHSASTGRHLSNLSHIRMRHNNTRVLGYQVRAASKPVDARQRAQSRASGQDEARSSRGPARSRDPAADADQGLVSIRSPEMAGPSTAFVPDDLIPGTIEKRSGRRAKDPGAHAGDIASGSGLDPAAKIERPGKLVAALWLDPGALVPTSIEATPPTSPGQFGPGAAAPTVAAACTWLVSGTMRGAGPKIARRRG</sequence>
<evidence type="ECO:0000313" key="3">
    <source>
        <dbReference type="Proteomes" id="UP001255856"/>
    </source>
</evidence>
<accession>A0AAD9IDF4</accession>
<keyword evidence="3" id="KW-1185">Reference proteome</keyword>
<reference evidence="2" key="1">
    <citation type="submission" date="2021-01" db="EMBL/GenBank/DDBJ databases">
        <authorList>
            <person name="Eckstrom K.M.E."/>
        </authorList>
    </citation>
    <scope>NUCLEOTIDE SEQUENCE</scope>
    <source>
        <strain evidence="2">UVCC 0001</strain>
    </source>
</reference>
<name>A0AAD9IDF4_PROWI</name>
<feature type="compositionally biased region" description="Basic and acidic residues" evidence="1">
    <location>
        <begin position="372"/>
        <end position="384"/>
    </location>
</feature>
<evidence type="ECO:0000313" key="2">
    <source>
        <dbReference type="EMBL" id="KAK2075848.1"/>
    </source>
</evidence>
<protein>
    <submittedName>
        <fullName evidence="2">Uncharacterized protein</fullName>
    </submittedName>
</protein>